<dbReference type="RefSeq" id="WP_216456437.1">
    <property type="nucleotide sequence ID" value="NZ_JAHLQL010000001.1"/>
</dbReference>
<evidence type="ECO:0000313" key="3">
    <source>
        <dbReference type="Proteomes" id="UP000736583"/>
    </source>
</evidence>
<gene>
    <name evidence="2" type="ORF">KQI89_06830</name>
</gene>
<dbReference type="Pfam" id="PF01168">
    <property type="entry name" value="Ala_racemase_N"/>
    <property type="match status" value="1"/>
</dbReference>
<feature type="domain" description="Alanine racemase N-terminal" evidence="1">
    <location>
        <begin position="10"/>
        <end position="225"/>
    </location>
</feature>
<protein>
    <submittedName>
        <fullName evidence="2">Alanine/ornithine racemase family PLP-dependent enzyme</fullName>
    </submittedName>
</protein>
<organism evidence="2 3">
    <name type="scientific">Clostridium simiarum</name>
    <dbReference type="NCBI Taxonomy" id="2841506"/>
    <lineage>
        <taxon>Bacteria</taxon>
        <taxon>Bacillati</taxon>
        <taxon>Bacillota</taxon>
        <taxon>Clostridia</taxon>
        <taxon>Eubacteriales</taxon>
        <taxon>Clostridiaceae</taxon>
        <taxon>Clostridium</taxon>
    </lineage>
</organism>
<reference evidence="2 3" key="1">
    <citation type="submission" date="2021-06" db="EMBL/GenBank/DDBJ databases">
        <authorList>
            <person name="Sun Q."/>
            <person name="Li D."/>
        </authorList>
    </citation>
    <scope>NUCLEOTIDE SEQUENCE [LARGE SCALE GENOMIC DNA]</scope>
    <source>
        <strain evidence="2 3">MSJ-4</strain>
    </source>
</reference>
<dbReference type="CDD" id="cd06815">
    <property type="entry name" value="PLPDE_III_AR_like_1"/>
    <property type="match status" value="1"/>
</dbReference>
<dbReference type="EMBL" id="JAHLQL010000001">
    <property type="protein sequence ID" value="MBU5591473.1"/>
    <property type="molecule type" value="Genomic_DNA"/>
</dbReference>
<dbReference type="NCBIfam" id="NF040742">
    <property type="entry name" value="racem_Orr"/>
    <property type="match status" value="1"/>
</dbReference>
<dbReference type="Proteomes" id="UP000736583">
    <property type="component" value="Unassembled WGS sequence"/>
</dbReference>
<keyword evidence="3" id="KW-1185">Reference proteome</keyword>
<dbReference type="PANTHER" id="PTHR30511:SF3">
    <property type="entry name" value="LYSINE RACEMASE"/>
    <property type="match status" value="1"/>
</dbReference>
<comment type="caution">
    <text evidence="2">The sequence shown here is derived from an EMBL/GenBank/DDBJ whole genome shotgun (WGS) entry which is preliminary data.</text>
</comment>
<dbReference type="InterPro" id="IPR000821">
    <property type="entry name" value="Ala_racemase"/>
</dbReference>
<evidence type="ECO:0000259" key="1">
    <source>
        <dbReference type="Pfam" id="PF01168"/>
    </source>
</evidence>
<dbReference type="InterPro" id="IPR001608">
    <property type="entry name" value="Ala_racemase_N"/>
</dbReference>
<evidence type="ECO:0000313" key="2">
    <source>
        <dbReference type="EMBL" id="MBU5591473.1"/>
    </source>
</evidence>
<name>A0ABS6F1K6_9CLOT</name>
<sequence>MRKVYPCIEVDLLKLTHNVKEIVSMCKKKNISVTSVTKVFCAYSPIVEAILRGGVTDVADSRILNLKKLKHMNCNKMLLKIPMISEVYEVVEYSDVSLNSEIDTIKHLSKAAKDLNKTHNIILMVDIGDLREGVLVGEVIDTVREIIALDNINLIGIGTNLTCYGGVIPDSDNLSKLIKLKEEIKDTFNLNLPVISGGNSSSLHMVINDTMPKGINQLRIGESIVLGRETAYGEPVPNCYDDVFILKGEIVELKNKPTVPTGKLGMDAFGNRPKFEDKGIRKRAIIAVGKQDIRLEGLVPVDDNITVFGASSDHLILDVTDSKKNLKLGDIVDFKMDYGCLLSVMTSPYIEKYYYETTCVDELSKIENF</sequence>
<dbReference type="PANTHER" id="PTHR30511">
    <property type="entry name" value="ALANINE RACEMASE"/>
    <property type="match status" value="1"/>
</dbReference>
<proteinExistence type="predicted"/>
<accession>A0ABS6F1K6</accession>